<dbReference type="InterPro" id="IPR040676">
    <property type="entry name" value="DUF5641"/>
</dbReference>
<evidence type="ECO:0000256" key="1">
    <source>
        <dbReference type="SAM" id="Phobius"/>
    </source>
</evidence>
<name>A0A183GWN3_HELPZ</name>
<keyword evidence="1" id="KW-0472">Membrane</keyword>
<dbReference type="Pfam" id="PF18701">
    <property type="entry name" value="DUF5641"/>
    <property type="match status" value="1"/>
</dbReference>
<evidence type="ECO:0000259" key="3">
    <source>
        <dbReference type="Pfam" id="PF18701"/>
    </source>
</evidence>
<reference evidence="5" key="1">
    <citation type="submission" date="2019-09" db="UniProtKB">
        <authorList>
            <consortium name="WormBaseParasite"/>
        </authorList>
    </citation>
    <scope>IDENTIFICATION</scope>
</reference>
<proteinExistence type="predicted"/>
<feature type="domain" description="DUF5641" evidence="3">
    <location>
        <begin position="124"/>
        <end position="186"/>
    </location>
</feature>
<accession>A0A183GWN3</accession>
<protein>
    <submittedName>
        <fullName evidence="5">DUF5641 domain-containing protein</fullName>
    </submittedName>
</protein>
<keyword evidence="2" id="KW-0732">Signal</keyword>
<dbReference type="InterPro" id="IPR036397">
    <property type="entry name" value="RNaseH_sf"/>
</dbReference>
<sequence>LLKLFCMFFVTSLQPMDSQPGSYATTPKFSKPLIRSNHIFQSHLFRSTTPQANITDYCANRKISFNSIASHSPWQGGAYERMVSIFKAAYRNAIGREIFDIETLKTIAAECTAICNSRNLVELWKTTNETLSSFWDRWNSEYLTSLREQYKRSHKHPRLENNSQPQLHEYVLIRDNTLQRGHWKRTVQLRLANKEIITRPINLISPLELSPQKNNHIHERDQKAEQRSMSTHPMKRGQERIAYLACSLLTIALIVATLISSTSATRNSRCPTTVSIAGKIIYAEQCRQNGIAVASFRETTYQKQRLCCFPISCPTRPINIPIPAIPNTGYCGKKCFCSNWA</sequence>
<organism evidence="4 5">
    <name type="scientific">Heligmosomoides polygyrus</name>
    <name type="common">Parasitic roundworm</name>
    <dbReference type="NCBI Taxonomy" id="6339"/>
    <lineage>
        <taxon>Eukaryota</taxon>
        <taxon>Metazoa</taxon>
        <taxon>Ecdysozoa</taxon>
        <taxon>Nematoda</taxon>
        <taxon>Chromadorea</taxon>
        <taxon>Rhabditida</taxon>
        <taxon>Rhabditina</taxon>
        <taxon>Rhabditomorpha</taxon>
        <taxon>Strongyloidea</taxon>
        <taxon>Heligmosomidae</taxon>
        <taxon>Heligmosomoides</taxon>
    </lineage>
</organism>
<feature type="signal peptide" evidence="2">
    <location>
        <begin position="1"/>
        <end position="18"/>
    </location>
</feature>
<feature type="chain" id="PRO_5008150067" evidence="2">
    <location>
        <begin position="19"/>
        <end position="341"/>
    </location>
</feature>
<dbReference type="GO" id="GO:0003676">
    <property type="term" value="F:nucleic acid binding"/>
    <property type="evidence" value="ECO:0007669"/>
    <property type="project" value="InterPro"/>
</dbReference>
<keyword evidence="1" id="KW-0812">Transmembrane</keyword>
<evidence type="ECO:0000256" key="2">
    <source>
        <dbReference type="SAM" id="SignalP"/>
    </source>
</evidence>
<evidence type="ECO:0000313" key="5">
    <source>
        <dbReference type="WBParaSite" id="HPBE_0002710301-mRNA-1"/>
    </source>
</evidence>
<keyword evidence="1" id="KW-1133">Transmembrane helix</keyword>
<feature type="transmembrane region" description="Helical" evidence="1">
    <location>
        <begin position="241"/>
        <end position="259"/>
    </location>
</feature>
<dbReference type="Proteomes" id="UP000050761">
    <property type="component" value="Unassembled WGS sequence"/>
</dbReference>
<keyword evidence="4" id="KW-1185">Reference proteome</keyword>
<dbReference type="WBParaSite" id="HPBE_0002710301-mRNA-1">
    <property type="protein sequence ID" value="HPBE_0002710301-mRNA-1"/>
    <property type="gene ID" value="HPBE_0002710301"/>
</dbReference>
<dbReference type="Gene3D" id="3.30.420.10">
    <property type="entry name" value="Ribonuclease H-like superfamily/Ribonuclease H"/>
    <property type="match status" value="1"/>
</dbReference>
<dbReference type="AlphaFoldDB" id="A0A183GWN3"/>
<evidence type="ECO:0000313" key="4">
    <source>
        <dbReference type="Proteomes" id="UP000050761"/>
    </source>
</evidence>